<feature type="region of interest" description="Disordered" evidence="1">
    <location>
        <begin position="202"/>
        <end position="224"/>
    </location>
</feature>
<feature type="region of interest" description="Disordered" evidence="1">
    <location>
        <begin position="100"/>
        <end position="121"/>
    </location>
</feature>
<dbReference type="Gene3D" id="3.40.50.1240">
    <property type="entry name" value="Phosphoglycerate mutase-like"/>
    <property type="match status" value="1"/>
</dbReference>
<dbReference type="InterPro" id="IPR013078">
    <property type="entry name" value="His_Pase_superF_clade-1"/>
</dbReference>
<organism evidence="2 3">
    <name type="scientific">Acetobacter malorum</name>
    <dbReference type="NCBI Taxonomy" id="178901"/>
    <lineage>
        <taxon>Bacteria</taxon>
        <taxon>Pseudomonadati</taxon>
        <taxon>Pseudomonadota</taxon>
        <taxon>Alphaproteobacteria</taxon>
        <taxon>Acetobacterales</taxon>
        <taxon>Acetobacteraceae</taxon>
        <taxon>Acetobacter</taxon>
    </lineage>
</organism>
<dbReference type="SUPFAM" id="SSF53254">
    <property type="entry name" value="Phosphoglycerate mutase-like"/>
    <property type="match status" value="1"/>
</dbReference>
<feature type="region of interest" description="Disordered" evidence="1">
    <location>
        <begin position="1"/>
        <end position="20"/>
    </location>
</feature>
<comment type="caution">
    <text evidence="2">The sequence shown here is derived from an EMBL/GenBank/DDBJ whole genome shotgun (WGS) entry which is preliminary data.</text>
</comment>
<accession>A0A149UT48</accession>
<evidence type="ECO:0008006" key="4">
    <source>
        <dbReference type="Google" id="ProtNLM"/>
    </source>
</evidence>
<proteinExistence type="predicted"/>
<gene>
    <name evidence="2" type="ORF">AD951_01830</name>
</gene>
<protein>
    <recommendedName>
        <fullName evidence="4">Phosphoglycerate mutase</fullName>
    </recommendedName>
</protein>
<sequence length="284" mass="30195">MTMSLTPTPTPSRSPVPQTKTIRLVCLTTTLPDAVKQGRIPPREAKTAARYPTGVEGFTLPQLRKPPRFTQIILAEDCTCEGLGTARPLRDPVAIPAGRAPQSAGQTYIPQSKDAPESPGFSTVSAERALIHTASLNDRNYGTWHGQALRNLPPEALNALLHDPDFAPPEGESLNQFHARIGAWLTTASQGEMAEVEPDAANLLNGSSSGTGPAASSGKPSRTRSDTSALTVLLIARPAVVRALATHILQGGADMATRLDIAPETTSLFTHHVGNWRVRMLGVP</sequence>
<dbReference type="Proteomes" id="UP000075377">
    <property type="component" value="Unassembled WGS sequence"/>
</dbReference>
<dbReference type="EMBL" id="LHZX01000189">
    <property type="protein sequence ID" value="KXV71181.1"/>
    <property type="molecule type" value="Genomic_DNA"/>
</dbReference>
<feature type="compositionally biased region" description="Low complexity" evidence="1">
    <location>
        <begin position="206"/>
        <end position="220"/>
    </location>
</feature>
<evidence type="ECO:0000256" key="1">
    <source>
        <dbReference type="SAM" id="MobiDB-lite"/>
    </source>
</evidence>
<evidence type="ECO:0000313" key="2">
    <source>
        <dbReference type="EMBL" id="KXV71181.1"/>
    </source>
</evidence>
<reference evidence="2 3" key="1">
    <citation type="submission" date="2015-06" db="EMBL/GenBank/DDBJ databases">
        <title>Improved classification and identification of acetic acid bacteria using matrix-assisted laser desorption/ionization time-of-flight mass spectrometry; Gluconobacter nephelii and Gluconobacter uchimurae are later heterotypic synonyms of Gluconobacter japonicus and Gluconobacter oxydans, respectively.</title>
        <authorList>
            <person name="Li L."/>
            <person name="Cleenwerck I."/>
            <person name="De Vuyst L."/>
            <person name="Vandamme P."/>
        </authorList>
    </citation>
    <scope>NUCLEOTIDE SEQUENCE [LARGE SCALE GENOMIC DNA]</scope>
    <source>
        <strain evidence="2 3">LMG 1699</strain>
    </source>
</reference>
<dbReference type="PATRIC" id="fig|178901.14.peg.1240"/>
<dbReference type="AlphaFoldDB" id="A0A149UT48"/>
<name>A0A149UT48_9PROT</name>
<evidence type="ECO:0000313" key="3">
    <source>
        <dbReference type="Proteomes" id="UP000075377"/>
    </source>
</evidence>
<dbReference type="Pfam" id="PF00300">
    <property type="entry name" value="His_Phos_1"/>
    <property type="match status" value="1"/>
</dbReference>
<dbReference type="InterPro" id="IPR029033">
    <property type="entry name" value="His_PPase_superfam"/>
</dbReference>